<name>A0A2R4CFY8_9BURK</name>
<gene>
    <name evidence="3" type="ORF">C9I28_25100</name>
</gene>
<dbReference type="Proteomes" id="UP000240505">
    <property type="component" value="Chromosome"/>
</dbReference>
<feature type="signal peptide" evidence="1">
    <location>
        <begin position="1"/>
        <end position="21"/>
    </location>
</feature>
<organism evidence="3 4">
    <name type="scientific">Pseudoduganella armeniaca</name>
    <dbReference type="NCBI Taxonomy" id="2072590"/>
    <lineage>
        <taxon>Bacteria</taxon>
        <taxon>Pseudomonadati</taxon>
        <taxon>Pseudomonadota</taxon>
        <taxon>Betaproteobacteria</taxon>
        <taxon>Burkholderiales</taxon>
        <taxon>Oxalobacteraceae</taxon>
        <taxon>Telluria group</taxon>
        <taxon>Pseudoduganella</taxon>
    </lineage>
</organism>
<protein>
    <submittedName>
        <fullName evidence="3">DUF2147 domain-containing protein</fullName>
    </submittedName>
</protein>
<dbReference type="InterPro" id="IPR019223">
    <property type="entry name" value="DUF2147"/>
</dbReference>
<dbReference type="PANTHER" id="PTHR36919">
    <property type="entry name" value="BLR1215 PROTEIN"/>
    <property type="match status" value="1"/>
</dbReference>
<keyword evidence="4" id="KW-1185">Reference proteome</keyword>
<evidence type="ECO:0000256" key="1">
    <source>
        <dbReference type="SAM" id="SignalP"/>
    </source>
</evidence>
<keyword evidence="1" id="KW-0732">Signal</keyword>
<proteinExistence type="predicted"/>
<dbReference type="AlphaFoldDB" id="A0A2R4CFY8"/>
<accession>A0A2R4CFY8</accession>
<dbReference type="Gene3D" id="2.40.128.520">
    <property type="match status" value="1"/>
</dbReference>
<feature type="chain" id="PRO_5015342478" evidence="1">
    <location>
        <begin position="22"/>
        <end position="142"/>
    </location>
</feature>
<evidence type="ECO:0000313" key="4">
    <source>
        <dbReference type="Proteomes" id="UP000240505"/>
    </source>
</evidence>
<dbReference type="RefSeq" id="WP_107143877.1">
    <property type="nucleotide sequence ID" value="NZ_CP028324.1"/>
</dbReference>
<dbReference type="OrthoDB" id="9814399at2"/>
<dbReference type="Pfam" id="PF09917">
    <property type="entry name" value="DUF2147"/>
    <property type="match status" value="1"/>
</dbReference>
<evidence type="ECO:0000259" key="2">
    <source>
        <dbReference type="Pfam" id="PF09917"/>
    </source>
</evidence>
<feature type="domain" description="DUF2147" evidence="2">
    <location>
        <begin position="28"/>
        <end position="136"/>
    </location>
</feature>
<dbReference type="PANTHER" id="PTHR36919:SF2">
    <property type="entry name" value="BLL6627 PROTEIN"/>
    <property type="match status" value="1"/>
</dbReference>
<dbReference type="EMBL" id="CP028324">
    <property type="protein sequence ID" value="AVR98544.1"/>
    <property type="molecule type" value="Genomic_DNA"/>
</dbReference>
<evidence type="ECO:0000313" key="3">
    <source>
        <dbReference type="EMBL" id="AVR98544.1"/>
    </source>
</evidence>
<reference evidence="3 4" key="1">
    <citation type="submission" date="2018-03" db="EMBL/GenBank/DDBJ databases">
        <title>Massilia armeniaca sp. nov., isolated from desert soil.</title>
        <authorList>
            <person name="Huang H."/>
            <person name="Ren M."/>
        </authorList>
    </citation>
    <scope>NUCLEOTIDE SEQUENCE [LARGE SCALE GENOMIC DNA]</scope>
    <source>
        <strain evidence="3 4">ZMN-3</strain>
    </source>
</reference>
<dbReference type="KEGG" id="masz:C9I28_25100"/>
<sequence>MPLSIRLLAGALALAALPLHAAALPEQGRWITASGNLEVELAPCGDAWCGTVTKVLGNRSMSRPGQPLQAADSRPVLGMRLLTDLRPGADGKWQGRLYNRENGQTYDCELQLLAPDQLQVRPQGVAAMAGAQLWRRAAGETP</sequence>